<sequence>MTSTPLERESAKVSLEQSSFSGHTSSVDLATSTGPKLEELPSVTRPAAPGSMILGSTQAPGLASPESSSESERPFFTSDSLDNAPPIDDTTESTTGTTMDSTTSDSTSDFITTDPTTFATDSTSEFTTDSTTDSTTDFTTDSTTQDETTTTTMTPTTSECIPFGATPSLSNPTALVSDSQSVDDAFYSVSLPLAIGAFDVYDTNVFVSTNAMVTLGSGTRVWYSTPLPADTVPEVTVFAYWFDLVYRGFPGHGVRYEVFNGPQGRQVTFEWRGLNYATQTLRFHIQLSFYEDFPGRLNASFITTANKGEGATIGAQNQRVPTFLQWSYNTPGSVPDGTYVLFETDGGKPQSMTTGLLPRWGCSD</sequence>
<gene>
    <name evidence="1" type="ORF">NCS57_00917600</name>
</gene>
<comment type="caution">
    <text evidence="1">The sequence shown here is derived from an EMBL/GenBank/DDBJ whole genome shotgun (WGS) entry which is preliminary data.</text>
</comment>
<keyword evidence="2" id="KW-1185">Reference proteome</keyword>
<dbReference type="EMBL" id="CM046509">
    <property type="protein sequence ID" value="KAI8663175.1"/>
    <property type="molecule type" value="Genomic_DNA"/>
</dbReference>
<protein>
    <submittedName>
        <fullName evidence="1">Peptidase s8 and s53 subtilisin kexin sedolisin</fullName>
    </submittedName>
</protein>
<organism evidence="1 2">
    <name type="scientific">Fusarium keratoplasticum</name>
    <dbReference type="NCBI Taxonomy" id="1328300"/>
    <lineage>
        <taxon>Eukaryota</taxon>
        <taxon>Fungi</taxon>
        <taxon>Dikarya</taxon>
        <taxon>Ascomycota</taxon>
        <taxon>Pezizomycotina</taxon>
        <taxon>Sordariomycetes</taxon>
        <taxon>Hypocreomycetidae</taxon>
        <taxon>Hypocreales</taxon>
        <taxon>Nectriaceae</taxon>
        <taxon>Fusarium</taxon>
        <taxon>Fusarium solani species complex</taxon>
    </lineage>
</organism>
<evidence type="ECO:0000313" key="1">
    <source>
        <dbReference type="EMBL" id="KAI8663175.1"/>
    </source>
</evidence>
<evidence type="ECO:0000313" key="2">
    <source>
        <dbReference type="Proteomes" id="UP001065298"/>
    </source>
</evidence>
<proteinExistence type="predicted"/>
<name>A0ACC0QQ17_9HYPO</name>
<dbReference type="Proteomes" id="UP001065298">
    <property type="component" value="Chromosome 7"/>
</dbReference>
<reference evidence="1" key="1">
    <citation type="submission" date="2022-06" db="EMBL/GenBank/DDBJ databases">
        <title>Fusarium solani species complex genomes reveal bases of compartmentalisation and animal pathogenesis.</title>
        <authorList>
            <person name="Tsai I.J."/>
        </authorList>
    </citation>
    <scope>NUCLEOTIDE SEQUENCE</scope>
    <source>
        <strain evidence="1">Fu6.1</strain>
    </source>
</reference>
<accession>A0ACC0QQ17</accession>